<dbReference type="AlphaFoldDB" id="A0A3L7JV36"/>
<gene>
    <name evidence="1" type="ORF">D9X91_14060</name>
</gene>
<protein>
    <submittedName>
        <fullName evidence="1">Uncharacterized protein</fullName>
    </submittedName>
</protein>
<accession>A0A3L7JV36</accession>
<dbReference type="EMBL" id="RCVZ01000009">
    <property type="protein sequence ID" value="RLQ94653.1"/>
    <property type="molecule type" value="Genomic_DNA"/>
</dbReference>
<sequence length="127" mass="14529">MRRYIIMVVFASLLCLIDYACLYNGFSGIESISIQKDDHSKTTMDHGKISSITGILNRADHEPYTVYKLAVQPTYNIHLSYKDKPTEKLTIHKDFGTHTSLIKSDAKDGYFKVNKKQTEKILNLLLD</sequence>
<comment type="caution">
    <text evidence="1">The sequence shown here is derived from an EMBL/GenBank/DDBJ whole genome shotgun (WGS) entry which is preliminary data.</text>
</comment>
<dbReference type="Proteomes" id="UP000276770">
    <property type="component" value="Unassembled WGS sequence"/>
</dbReference>
<keyword evidence="2" id="KW-1185">Reference proteome</keyword>
<dbReference type="OrthoDB" id="2862307at2"/>
<evidence type="ECO:0000313" key="2">
    <source>
        <dbReference type="Proteomes" id="UP000276770"/>
    </source>
</evidence>
<name>A0A3L7JV36_9BACI</name>
<dbReference type="RefSeq" id="WP_121681266.1">
    <property type="nucleotide sequence ID" value="NZ_RCVZ01000009.1"/>
</dbReference>
<organism evidence="1 2">
    <name type="scientific">Falsibacillus albus</name>
    <dbReference type="NCBI Taxonomy" id="2478915"/>
    <lineage>
        <taxon>Bacteria</taxon>
        <taxon>Bacillati</taxon>
        <taxon>Bacillota</taxon>
        <taxon>Bacilli</taxon>
        <taxon>Bacillales</taxon>
        <taxon>Bacillaceae</taxon>
        <taxon>Falsibacillus</taxon>
    </lineage>
</organism>
<reference evidence="1 2" key="1">
    <citation type="submission" date="2018-10" db="EMBL/GenBank/DDBJ databases">
        <title>Falsibacillus sp. genome draft.</title>
        <authorList>
            <person name="Shi S."/>
        </authorList>
    </citation>
    <scope>NUCLEOTIDE SEQUENCE [LARGE SCALE GENOMIC DNA]</scope>
    <source>
        <strain evidence="1 2">GY 10110</strain>
    </source>
</reference>
<evidence type="ECO:0000313" key="1">
    <source>
        <dbReference type="EMBL" id="RLQ94653.1"/>
    </source>
</evidence>
<proteinExistence type="predicted"/>